<sequence>MTATFQIFLPQQSVETIPELPEDSALSFGTLPQDHLRDLTTEELSALCEQTEADYIGFLDVPLAEAGQLNQLAAANIDPSQTSLVLSPFDGADLFVQAWETLTPWAAALALNPFEHAVVLIRKADLLSLQNLTPSRDLLWQALIRLVQTGLGCQLADTRIEVADYHGFPQTLPELAPAEPGSERDWLYSLLQAWQPTEDLETITSRPDATAVKAGLLCIHDYLDESHQFSQSVQHDGRHRAGDYWHHIMHRREPDYSNAKYWSRAVGYHPLLDELPDMVAPLFEQFQSSQVLDWQTPLVSSGRWSLNDFVDCCAECAASGDPELNAFAKQAQWIEMQLLLQRTSLDATTG</sequence>
<name>A0A517Q660_9PLAN</name>
<reference evidence="1 2" key="1">
    <citation type="submission" date="2019-03" db="EMBL/GenBank/DDBJ databases">
        <title>Deep-cultivation of Planctomycetes and their phenomic and genomic characterization uncovers novel biology.</title>
        <authorList>
            <person name="Wiegand S."/>
            <person name="Jogler M."/>
            <person name="Boedeker C."/>
            <person name="Pinto D."/>
            <person name="Vollmers J."/>
            <person name="Rivas-Marin E."/>
            <person name="Kohn T."/>
            <person name="Peeters S.H."/>
            <person name="Heuer A."/>
            <person name="Rast P."/>
            <person name="Oberbeckmann S."/>
            <person name="Bunk B."/>
            <person name="Jeske O."/>
            <person name="Meyerdierks A."/>
            <person name="Storesund J.E."/>
            <person name="Kallscheuer N."/>
            <person name="Luecker S."/>
            <person name="Lage O.M."/>
            <person name="Pohl T."/>
            <person name="Merkel B.J."/>
            <person name="Hornburger P."/>
            <person name="Mueller R.-W."/>
            <person name="Bruemmer F."/>
            <person name="Labrenz M."/>
            <person name="Spormann A.M."/>
            <person name="Op den Camp H."/>
            <person name="Overmann J."/>
            <person name="Amann R."/>
            <person name="Jetten M.S.M."/>
            <person name="Mascher T."/>
            <person name="Medema M.H."/>
            <person name="Devos D.P."/>
            <person name="Kaster A.-K."/>
            <person name="Ovreas L."/>
            <person name="Rohde M."/>
            <person name="Galperin M.Y."/>
            <person name="Jogler C."/>
        </authorList>
    </citation>
    <scope>NUCLEOTIDE SEQUENCE [LARGE SCALE GENOMIC DNA]</scope>
    <source>
        <strain evidence="1 2">Enr10</strain>
    </source>
</reference>
<keyword evidence="2" id="KW-1185">Reference proteome</keyword>
<accession>A0A518A5R3</accession>
<accession>A0A517Q660</accession>
<evidence type="ECO:0000313" key="2">
    <source>
        <dbReference type="Proteomes" id="UP000315647"/>
    </source>
</evidence>
<dbReference type="AlphaFoldDB" id="A0A517Q660"/>
<organism evidence="1 2">
    <name type="scientific">Gimesia panareensis</name>
    <dbReference type="NCBI Taxonomy" id="2527978"/>
    <lineage>
        <taxon>Bacteria</taxon>
        <taxon>Pseudomonadati</taxon>
        <taxon>Planctomycetota</taxon>
        <taxon>Planctomycetia</taxon>
        <taxon>Planctomycetales</taxon>
        <taxon>Planctomycetaceae</taxon>
        <taxon>Gimesia</taxon>
    </lineage>
</organism>
<gene>
    <name evidence="1" type="ORF">Enr10x_24090</name>
</gene>
<evidence type="ECO:0000313" key="1">
    <source>
        <dbReference type="EMBL" id="QDT27095.1"/>
    </source>
</evidence>
<proteinExistence type="predicted"/>
<dbReference type="RefSeq" id="WP_145107688.1">
    <property type="nucleotide sequence ID" value="NZ_CP036277.1"/>
</dbReference>
<dbReference type="EMBL" id="CP037421">
    <property type="protein sequence ID" value="QDT27095.1"/>
    <property type="molecule type" value="Genomic_DNA"/>
</dbReference>
<protein>
    <submittedName>
        <fullName evidence="1">Uncharacterized protein</fullName>
    </submittedName>
</protein>
<dbReference type="Proteomes" id="UP000315647">
    <property type="component" value="Chromosome"/>
</dbReference>